<dbReference type="Gene3D" id="1.10.287.470">
    <property type="entry name" value="Helix hairpin bin"/>
    <property type="match status" value="1"/>
</dbReference>
<comment type="caution">
    <text evidence="6">The sequence shown here is derived from an EMBL/GenBank/DDBJ whole genome shotgun (WGS) entry which is preliminary data.</text>
</comment>
<dbReference type="PANTHER" id="PTHR30469:SF15">
    <property type="entry name" value="HLYD FAMILY OF SECRETION PROTEINS"/>
    <property type="match status" value="1"/>
</dbReference>
<dbReference type="PANTHER" id="PTHR30469">
    <property type="entry name" value="MULTIDRUG RESISTANCE PROTEIN MDTA"/>
    <property type="match status" value="1"/>
</dbReference>
<dbReference type="NCBIfam" id="TIGR01730">
    <property type="entry name" value="RND_mfp"/>
    <property type="match status" value="1"/>
</dbReference>
<evidence type="ECO:0000313" key="6">
    <source>
        <dbReference type="EMBL" id="MDR5651669.1"/>
    </source>
</evidence>
<evidence type="ECO:0000259" key="5">
    <source>
        <dbReference type="Pfam" id="PF25989"/>
    </source>
</evidence>
<feature type="signal peptide" evidence="3">
    <location>
        <begin position="1"/>
        <end position="24"/>
    </location>
</feature>
<gene>
    <name evidence="6" type="ORF">RGD00_03565</name>
</gene>
<dbReference type="RefSeq" id="WP_310455920.1">
    <property type="nucleotide sequence ID" value="NZ_JAVKPH010000003.1"/>
</dbReference>
<dbReference type="Proteomes" id="UP001247754">
    <property type="component" value="Unassembled WGS sequence"/>
</dbReference>
<evidence type="ECO:0000256" key="2">
    <source>
        <dbReference type="SAM" id="Coils"/>
    </source>
</evidence>
<feature type="domain" description="YknX-like C-terminal permuted SH3-like" evidence="5">
    <location>
        <begin position="312"/>
        <end position="379"/>
    </location>
</feature>
<evidence type="ECO:0000256" key="3">
    <source>
        <dbReference type="SAM" id="SignalP"/>
    </source>
</evidence>
<evidence type="ECO:0000256" key="1">
    <source>
        <dbReference type="ARBA" id="ARBA00009477"/>
    </source>
</evidence>
<feature type="domain" description="CusB-like beta-barrel" evidence="4">
    <location>
        <begin position="236"/>
        <end position="304"/>
    </location>
</feature>
<protein>
    <submittedName>
        <fullName evidence="6">Efflux RND transporter periplasmic adaptor subunit</fullName>
    </submittedName>
</protein>
<comment type="similarity">
    <text evidence="1">Belongs to the membrane fusion protein (MFP) (TC 8.A.1) family.</text>
</comment>
<keyword evidence="7" id="KW-1185">Reference proteome</keyword>
<keyword evidence="2" id="KW-0175">Coiled coil</keyword>
<feature type="chain" id="PRO_5046706807" evidence="3">
    <location>
        <begin position="25"/>
        <end position="391"/>
    </location>
</feature>
<dbReference type="Gene3D" id="2.40.50.100">
    <property type="match status" value="1"/>
</dbReference>
<dbReference type="InterPro" id="IPR058637">
    <property type="entry name" value="YknX-like_C"/>
</dbReference>
<dbReference type="Gene3D" id="2.40.30.170">
    <property type="match status" value="1"/>
</dbReference>
<proteinExistence type="inferred from homology"/>
<reference evidence="6 7" key="1">
    <citation type="submission" date="2023-09" db="EMBL/GenBank/DDBJ databases">
        <title>Xinfangfangia sedmenti sp. nov., isolated the sedment.</title>
        <authorList>
            <person name="Xu L."/>
        </authorList>
    </citation>
    <scope>NUCLEOTIDE SEQUENCE [LARGE SCALE GENOMIC DNA]</scope>
    <source>
        <strain evidence="6 7">LG-4</strain>
    </source>
</reference>
<evidence type="ECO:0000313" key="7">
    <source>
        <dbReference type="Proteomes" id="UP001247754"/>
    </source>
</evidence>
<dbReference type="EMBL" id="JAVKPH010000003">
    <property type="protein sequence ID" value="MDR5651669.1"/>
    <property type="molecule type" value="Genomic_DNA"/>
</dbReference>
<dbReference type="InterPro" id="IPR058792">
    <property type="entry name" value="Beta-barrel_RND_2"/>
</dbReference>
<dbReference type="Gene3D" id="2.40.420.20">
    <property type="match status" value="1"/>
</dbReference>
<dbReference type="Pfam" id="PF25954">
    <property type="entry name" value="Beta-barrel_RND_2"/>
    <property type="match status" value="1"/>
</dbReference>
<accession>A0ABU1F5F2</accession>
<dbReference type="SUPFAM" id="SSF111369">
    <property type="entry name" value="HlyD-like secretion proteins"/>
    <property type="match status" value="2"/>
</dbReference>
<organism evidence="6 7">
    <name type="scientific">Ruixingdingia sedimenti</name>
    <dbReference type="NCBI Taxonomy" id="3073604"/>
    <lineage>
        <taxon>Bacteria</taxon>
        <taxon>Pseudomonadati</taxon>
        <taxon>Pseudomonadota</taxon>
        <taxon>Alphaproteobacteria</taxon>
        <taxon>Rhodobacterales</taxon>
        <taxon>Paracoccaceae</taxon>
        <taxon>Ruixingdingia</taxon>
    </lineage>
</organism>
<feature type="coiled-coil region" evidence="2">
    <location>
        <begin position="107"/>
        <end position="134"/>
    </location>
</feature>
<dbReference type="Pfam" id="PF25989">
    <property type="entry name" value="YknX_C"/>
    <property type="match status" value="1"/>
</dbReference>
<dbReference type="InterPro" id="IPR006143">
    <property type="entry name" value="RND_pump_MFP"/>
</dbReference>
<sequence>MQAPRPPILTAALIALALAGPLRAETATAPPPAITVVTAAEATLAERVVASGLIAPVEEVAVQPQIEGQAIDALLADLGDTVAAGQVLARLSDAALVLARSQLLAGQAAAEAAVAQARAQITEAEANRDEAIRARDRVAALRAQGVAAQTAADQAAAAATAAEARVALARQGLAGAEAQVAVTVAQLADVDLKLSRTQVKAPVAGAVVARNAVLGAIASAQGQPMFVLIRDGALELRADVAESDLLRLAPGQVVALRVAGADAPIPGHVRLVEPAIDRATRLGRVRIAIDTPQAVRSGMFAQAEILITRRSALAVPVAAVGRSTNGPTVLRVRDGVAEEVAVTTGIRDGALIEVASGLSPGDSVVARAGAFVRPGDRITPVPAAAPAAATH</sequence>
<evidence type="ECO:0000259" key="4">
    <source>
        <dbReference type="Pfam" id="PF25954"/>
    </source>
</evidence>
<name>A0ABU1F5F2_9RHOB</name>
<keyword evidence="3" id="KW-0732">Signal</keyword>